<organism evidence="1 2">
    <name type="scientific">Hartmannibacter diazotrophicus</name>
    <dbReference type="NCBI Taxonomy" id="1482074"/>
    <lineage>
        <taxon>Bacteria</taxon>
        <taxon>Pseudomonadati</taxon>
        <taxon>Pseudomonadota</taxon>
        <taxon>Alphaproteobacteria</taxon>
        <taxon>Hyphomicrobiales</taxon>
        <taxon>Pleomorphomonadaceae</taxon>
        <taxon>Hartmannibacter</taxon>
    </lineage>
</organism>
<evidence type="ECO:0000313" key="2">
    <source>
        <dbReference type="Proteomes" id="UP000223606"/>
    </source>
</evidence>
<dbReference type="AlphaFoldDB" id="A0A2C9D9W5"/>
<gene>
    <name evidence="1" type="ORF">HDIA_3482</name>
</gene>
<name>A0A2C9D9W5_9HYPH</name>
<dbReference type="Proteomes" id="UP000223606">
    <property type="component" value="Chromosome 1"/>
</dbReference>
<proteinExistence type="predicted"/>
<dbReference type="EMBL" id="LT960614">
    <property type="protein sequence ID" value="SON57023.1"/>
    <property type="molecule type" value="Genomic_DNA"/>
</dbReference>
<keyword evidence="2" id="KW-1185">Reference proteome</keyword>
<protein>
    <submittedName>
        <fullName evidence="1">Uncharacterized protein</fullName>
    </submittedName>
</protein>
<evidence type="ECO:0000313" key="1">
    <source>
        <dbReference type="EMBL" id="SON57023.1"/>
    </source>
</evidence>
<sequence>MALFSWQTILALRVLNEVHQRYGVEVSGWRMAIAQLQTLLKGRSFPSLWCAVAVFPNAHEALLKLEGEIYTKDVCLTVSLRRHLEALATPSQLLVEAQLPLFPAMAVRR</sequence>
<dbReference type="KEGG" id="hdi:HDIA_3482"/>
<accession>A0A2C9D9W5</accession>
<reference evidence="2" key="1">
    <citation type="submission" date="2017-09" db="EMBL/GenBank/DDBJ databases">
        <title>Genome sequence of Nannocystis excedens DSM 71.</title>
        <authorList>
            <person name="Blom J."/>
        </authorList>
    </citation>
    <scope>NUCLEOTIDE SEQUENCE [LARGE SCALE GENOMIC DNA]</scope>
    <source>
        <strain evidence="2">type strain: E19</strain>
    </source>
</reference>